<evidence type="ECO:0000256" key="3">
    <source>
        <dbReference type="ARBA" id="ARBA00023212"/>
    </source>
</evidence>
<reference evidence="9 10" key="1">
    <citation type="journal article" date="2007" name="Nature">
        <title>Evolution of genes and genomes on the Drosophila phylogeny.</title>
        <authorList>
            <consortium name="Drosophila 12 Genomes Consortium"/>
            <person name="Clark A.G."/>
            <person name="Eisen M.B."/>
            <person name="Smith D.R."/>
            <person name="Bergman C.M."/>
            <person name="Oliver B."/>
            <person name="Markow T.A."/>
            <person name="Kaufman T.C."/>
            <person name="Kellis M."/>
            <person name="Gelbart W."/>
            <person name="Iyer V.N."/>
            <person name="Pollard D.A."/>
            <person name="Sackton T.B."/>
            <person name="Larracuente A.M."/>
            <person name="Singh N.D."/>
            <person name="Abad J.P."/>
            <person name="Abt D.N."/>
            <person name="Adryan B."/>
            <person name="Aguade M."/>
            <person name="Akashi H."/>
            <person name="Anderson W.W."/>
            <person name="Aquadro C.F."/>
            <person name="Ardell D.H."/>
            <person name="Arguello R."/>
            <person name="Artieri C.G."/>
            <person name="Barbash D.A."/>
            <person name="Barker D."/>
            <person name="Barsanti P."/>
            <person name="Batterham P."/>
            <person name="Batzoglou S."/>
            <person name="Begun D."/>
            <person name="Bhutkar A."/>
            <person name="Blanco E."/>
            <person name="Bosak S.A."/>
            <person name="Bradley R.K."/>
            <person name="Brand A.D."/>
            <person name="Brent M.R."/>
            <person name="Brooks A.N."/>
            <person name="Brown R.H."/>
            <person name="Butlin R.K."/>
            <person name="Caggese C."/>
            <person name="Calvi B.R."/>
            <person name="Bernardo de Carvalho A."/>
            <person name="Caspi A."/>
            <person name="Castrezana S."/>
            <person name="Celniker S.E."/>
            <person name="Chang J.L."/>
            <person name="Chapple C."/>
            <person name="Chatterji S."/>
            <person name="Chinwalla A."/>
            <person name="Civetta A."/>
            <person name="Clifton S.W."/>
            <person name="Comeron J.M."/>
            <person name="Costello J.C."/>
            <person name="Coyne J.A."/>
            <person name="Daub J."/>
            <person name="David R.G."/>
            <person name="Delcher A.L."/>
            <person name="Delehaunty K."/>
            <person name="Do C.B."/>
            <person name="Ebling H."/>
            <person name="Edwards K."/>
            <person name="Eickbush T."/>
            <person name="Evans J.D."/>
            <person name="Filipski A."/>
            <person name="Findeiss S."/>
            <person name="Freyhult E."/>
            <person name="Fulton L."/>
            <person name="Fulton R."/>
            <person name="Garcia A.C."/>
            <person name="Gardiner A."/>
            <person name="Garfield D.A."/>
            <person name="Garvin B.E."/>
            <person name="Gibson G."/>
            <person name="Gilbert D."/>
            <person name="Gnerre S."/>
            <person name="Godfrey J."/>
            <person name="Good R."/>
            <person name="Gotea V."/>
            <person name="Gravely B."/>
            <person name="Greenberg A.J."/>
            <person name="Griffiths-Jones S."/>
            <person name="Gross S."/>
            <person name="Guigo R."/>
            <person name="Gustafson E.A."/>
            <person name="Haerty W."/>
            <person name="Hahn M.W."/>
            <person name="Halligan D.L."/>
            <person name="Halpern A.L."/>
            <person name="Halter G.M."/>
            <person name="Han M.V."/>
            <person name="Heger A."/>
            <person name="Hillier L."/>
            <person name="Hinrichs A.S."/>
            <person name="Holmes I."/>
            <person name="Hoskins R.A."/>
            <person name="Hubisz M.J."/>
            <person name="Hultmark D."/>
            <person name="Huntley M.A."/>
            <person name="Jaffe D.B."/>
            <person name="Jagadeeshan S."/>
            <person name="Jeck W.R."/>
            <person name="Johnson J."/>
            <person name="Jones C.D."/>
            <person name="Jordan W.C."/>
            <person name="Karpen G.H."/>
            <person name="Kataoka E."/>
            <person name="Keightley P.D."/>
            <person name="Kheradpour P."/>
            <person name="Kirkness E.F."/>
            <person name="Koerich L.B."/>
            <person name="Kristiansen K."/>
            <person name="Kudrna D."/>
            <person name="Kulathinal R.J."/>
            <person name="Kumar S."/>
            <person name="Kwok R."/>
            <person name="Lander E."/>
            <person name="Langley C.H."/>
            <person name="Lapoint R."/>
            <person name="Lazzaro B.P."/>
            <person name="Lee S.J."/>
            <person name="Levesque L."/>
            <person name="Li R."/>
            <person name="Lin C.F."/>
            <person name="Lin M.F."/>
            <person name="Lindblad-Toh K."/>
            <person name="Llopart A."/>
            <person name="Long M."/>
            <person name="Low L."/>
            <person name="Lozovsky E."/>
            <person name="Lu J."/>
            <person name="Luo M."/>
            <person name="Machado C.A."/>
            <person name="Makalowski W."/>
            <person name="Marzo M."/>
            <person name="Matsuda M."/>
            <person name="Matzkin L."/>
            <person name="McAllister B."/>
            <person name="McBride C.S."/>
            <person name="McKernan B."/>
            <person name="McKernan K."/>
            <person name="Mendez-Lago M."/>
            <person name="Minx P."/>
            <person name="Mollenhauer M.U."/>
            <person name="Montooth K."/>
            <person name="Mount S.M."/>
            <person name="Mu X."/>
            <person name="Myers E."/>
            <person name="Negre B."/>
            <person name="Newfeld S."/>
            <person name="Nielsen R."/>
            <person name="Noor M.A."/>
            <person name="O'Grady P."/>
            <person name="Pachter L."/>
            <person name="Papaceit M."/>
            <person name="Parisi M.J."/>
            <person name="Parisi M."/>
            <person name="Parts L."/>
            <person name="Pedersen J.S."/>
            <person name="Pesole G."/>
            <person name="Phillippy A.M."/>
            <person name="Ponting C.P."/>
            <person name="Pop M."/>
            <person name="Porcelli D."/>
            <person name="Powell J.R."/>
            <person name="Prohaska S."/>
            <person name="Pruitt K."/>
            <person name="Puig M."/>
            <person name="Quesneville H."/>
            <person name="Ram K.R."/>
            <person name="Rand D."/>
            <person name="Rasmussen M.D."/>
            <person name="Reed L.K."/>
            <person name="Reenan R."/>
            <person name="Reily A."/>
            <person name="Remington K.A."/>
            <person name="Rieger T.T."/>
            <person name="Ritchie M.G."/>
            <person name="Robin C."/>
            <person name="Rogers Y.H."/>
            <person name="Rohde C."/>
            <person name="Rozas J."/>
            <person name="Rubenfield M.J."/>
            <person name="Ruiz A."/>
            <person name="Russo S."/>
            <person name="Salzberg S.L."/>
            <person name="Sanchez-Gracia A."/>
            <person name="Saranga D.J."/>
            <person name="Sato H."/>
            <person name="Schaeffer S.W."/>
            <person name="Schatz M.C."/>
            <person name="Schlenke T."/>
            <person name="Schwartz R."/>
            <person name="Segarra C."/>
            <person name="Singh R.S."/>
            <person name="Sirot L."/>
            <person name="Sirota M."/>
            <person name="Sisneros N.B."/>
            <person name="Smith C.D."/>
            <person name="Smith T.F."/>
            <person name="Spieth J."/>
            <person name="Stage D.E."/>
            <person name="Stark A."/>
            <person name="Stephan W."/>
            <person name="Strausberg R.L."/>
            <person name="Strempel S."/>
            <person name="Sturgill D."/>
            <person name="Sutton G."/>
            <person name="Sutton G.G."/>
            <person name="Tao W."/>
            <person name="Teichmann S."/>
            <person name="Tobari Y.N."/>
            <person name="Tomimura Y."/>
            <person name="Tsolas J.M."/>
            <person name="Valente V.L."/>
            <person name="Venter E."/>
            <person name="Venter J.C."/>
            <person name="Vicario S."/>
            <person name="Vieira F.G."/>
            <person name="Vilella A.J."/>
            <person name="Villasante A."/>
            <person name="Walenz B."/>
            <person name="Wang J."/>
            <person name="Wasserman M."/>
            <person name="Watts T."/>
            <person name="Wilson D."/>
            <person name="Wilson R.K."/>
            <person name="Wing R.A."/>
            <person name="Wolfner M.F."/>
            <person name="Wong A."/>
            <person name="Wong G.K."/>
            <person name="Wu C.I."/>
            <person name="Wu G."/>
            <person name="Yamamoto D."/>
            <person name="Yang H.P."/>
            <person name="Yang S.P."/>
            <person name="Yorke J.A."/>
            <person name="Yoshida K."/>
            <person name="Zdobnov E."/>
            <person name="Zhang P."/>
            <person name="Zhang Y."/>
            <person name="Zimin A.V."/>
            <person name="Baldwin J."/>
            <person name="Abdouelleil A."/>
            <person name="Abdulkadir J."/>
            <person name="Abebe A."/>
            <person name="Abera B."/>
            <person name="Abreu J."/>
            <person name="Acer S.C."/>
            <person name="Aftuck L."/>
            <person name="Alexander A."/>
            <person name="An P."/>
            <person name="Anderson E."/>
            <person name="Anderson S."/>
            <person name="Arachi H."/>
            <person name="Azer M."/>
            <person name="Bachantsang P."/>
            <person name="Barry A."/>
            <person name="Bayul T."/>
            <person name="Berlin A."/>
            <person name="Bessette D."/>
            <person name="Bloom T."/>
            <person name="Blye J."/>
            <person name="Boguslavskiy L."/>
            <person name="Bonnet C."/>
            <person name="Boukhgalter B."/>
            <person name="Bourzgui I."/>
            <person name="Brown A."/>
            <person name="Cahill P."/>
            <person name="Channer S."/>
            <person name="Cheshatsang Y."/>
            <person name="Chuda L."/>
            <person name="Citroen M."/>
            <person name="Collymore A."/>
            <person name="Cooke P."/>
            <person name="Costello M."/>
            <person name="D'Aco K."/>
            <person name="Daza R."/>
            <person name="De Haan G."/>
            <person name="DeGray S."/>
            <person name="DeMaso C."/>
            <person name="Dhargay N."/>
            <person name="Dooley K."/>
            <person name="Dooley E."/>
            <person name="Doricent M."/>
            <person name="Dorje P."/>
            <person name="Dorjee K."/>
            <person name="Dupes A."/>
            <person name="Elong R."/>
            <person name="Falk J."/>
            <person name="Farina A."/>
            <person name="Faro S."/>
            <person name="Ferguson D."/>
            <person name="Fisher S."/>
            <person name="Foley C.D."/>
            <person name="Franke A."/>
            <person name="Friedrich D."/>
            <person name="Gadbois L."/>
            <person name="Gearin G."/>
            <person name="Gearin C.R."/>
            <person name="Giannoukos G."/>
            <person name="Goode T."/>
            <person name="Graham J."/>
            <person name="Grandbois E."/>
            <person name="Grewal S."/>
            <person name="Gyaltsen K."/>
            <person name="Hafez N."/>
            <person name="Hagos B."/>
            <person name="Hall J."/>
            <person name="Henson C."/>
            <person name="Hollinger A."/>
            <person name="Honan T."/>
            <person name="Huard M.D."/>
            <person name="Hughes L."/>
            <person name="Hurhula B."/>
            <person name="Husby M.E."/>
            <person name="Kamat A."/>
            <person name="Kanga B."/>
            <person name="Kashin S."/>
            <person name="Khazanovich D."/>
            <person name="Kisner P."/>
            <person name="Lance K."/>
            <person name="Lara M."/>
            <person name="Lee W."/>
            <person name="Lennon N."/>
            <person name="Letendre F."/>
            <person name="LeVine R."/>
            <person name="Lipovsky A."/>
            <person name="Liu X."/>
            <person name="Liu J."/>
            <person name="Liu S."/>
            <person name="Lokyitsang T."/>
            <person name="Lokyitsang Y."/>
            <person name="Lubonja R."/>
            <person name="Lui A."/>
            <person name="MacDonald P."/>
            <person name="Magnisalis V."/>
            <person name="Maru K."/>
            <person name="Matthews C."/>
            <person name="McCusker W."/>
            <person name="McDonough S."/>
            <person name="Mehta T."/>
            <person name="Meldrim J."/>
            <person name="Meneus L."/>
            <person name="Mihai O."/>
            <person name="Mihalev A."/>
            <person name="Mihova T."/>
            <person name="Mittelman R."/>
            <person name="Mlenga V."/>
            <person name="Montmayeur A."/>
            <person name="Mulrain L."/>
            <person name="Navidi A."/>
            <person name="Naylor J."/>
            <person name="Negash T."/>
            <person name="Nguyen T."/>
            <person name="Nguyen N."/>
            <person name="Nicol R."/>
            <person name="Norbu C."/>
            <person name="Norbu N."/>
            <person name="Novod N."/>
            <person name="O'Neill B."/>
            <person name="Osman S."/>
            <person name="Markiewicz E."/>
            <person name="Oyono O.L."/>
            <person name="Patti C."/>
            <person name="Phunkhang P."/>
            <person name="Pierre F."/>
            <person name="Priest M."/>
            <person name="Raghuraman S."/>
            <person name="Rege F."/>
            <person name="Reyes R."/>
            <person name="Rise C."/>
            <person name="Rogov P."/>
            <person name="Ross K."/>
            <person name="Ryan E."/>
            <person name="Settipalli S."/>
            <person name="Shea T."/>
            <person name="Sherpa N."/>
            <person name="Shi L."/>
            <person name="Shih D."/>
            <person name="Sparrow T."/>
            <person name="Spaulding J."/>
            <person name="Stalker J."/>
            <person name="Stange-Thomann N."/>
            <person name="Stavropoulos S."/>
            <person name="Stone C."/>
            <person name="Strader C."/>
            <person name="Tesfaye S."/>
            <person name="Thomson T."/>
            <person name="Thoulutsang Y."/>
            <person name="Thoulutsang D."/>
            <person name="Topham K."/>
            <person name="Topping I."/>
            <person name="Tsamla T."/>
            <person name="Vassiliev H."/>
            <person name="Vo A."/>
            <person name="Wangchuk T."/>
            <person name="Wangdi T."/>
            <person name="Weiand M."/>
            <person name="Wilkinson J."/>
            <person name="Wilson A."/>
            <person name="Yadav S."/>
            <person name="Young G."/>
            <person name="Yu Q."/>
            <person name="Zembek L."/>
            <person name="Zhong D."/>
            <person name="Zimmer A."/>
            <person name="Zwirko Z."/>
            <person name="Jaffe D.B."/>
            <person name="Alvarez P."/>
            <person name="Brockman W."/>
            <person name="Butler J."/>
            <person name="Chin C."/>
            <person name="Gnerre S."/>
            <person name="Grabherr M."/>
            <person name="Kleber M."/>
            <person name="Mauceli E."/>
            <person name="MacCallum I."/>
        </authorList>
    </citation>
    <scope>NUCLEOTIDE SEQUENCE [LARGE SCALE GENOMIC DNA]</scope>
    <source>
        <strain evidence="10">Tucson 14024-0371.13</strain>
    </source>
</reference>
<keyword evidence="10" id="KW-1185">Reference proteome</keyword>
<comment type="similarity">
    <text evidence="5">Belongs to the CFAP91 family.</text>
</comment>
<dbReference type="InterPro" id="IPR032840">
    <property type="entry name" value="CFAP91_dom"/>
</dbReference>
<dbReference type="PANTHER" id="PTHR22455">
    <property type="entry name" value="CILIA- AND FLAGELLA-ASSOCIATED PROTEIN 91"/>
    <property type="match status" value="1"/>
</dbReference>
<dbReference type="Proteomes" id="UP000007801">
    <property type="component" value="Unassembled WGS sequence"/>
</dbReference>
<evidence type="ECO:0000256" key="1">
    <source>
        <dbReference type="ARBA" id="ARBA00004430"/>
    </source>
</evidence>
<dbReference type="HOGENOM" id="CLU_008759_0_0_1"/>
<feature type="region of interest" description="Disordered" evidence="7">
    <location>
        <begin position="790"/>
        <end position="824"/>
    </location>
</feature>
<organism evidence="9 10">
    <name type="scientific">Drosophila ananassae</name>
    <name type="common">Fruit fly</name>
    <dbReference type="NCBI Taxonomy" id="7217"/>
    <lineage>
        <taxon>Eukaryota</taxon>
        <taxon>Metazoa</taxon>
        <taxon>Ecdysozoa</taxon>
        <taxon>Arthropoda</taxon>
        <taxon>Hexapoda</taxon>
        <taxon>Insecta</taxon>
        <taxon>Pterygota</taxon>
        <taxon>Neoptera</taxon>
        <taxon>Endopterygota</taxon>
        <taxon>Diptera</taxon>
        <taxon>Brachycera</taxon>
        <taxon>Muscomorpha</taxon>
        <taxon>Ephydroidea</taxon>
        <taxon>Drosophilidae</taxon>
        <taxon>Drosophila</taxon>
        <taxon>Sophophora</taxon>
    </lineage>
</organism>
<dbReference type="PANTHER" id="PTHR22455:SF10">
    <property type="entry name" value="CILIA- AND FLAGELLA-ASSOCIATED PROTEIN 91"/>
    <property type="match status" value="1"/>
</dbReference>
<dbReference type="Pfam" id="PF14738">
    <property type="entry name" value="CFAP91"/>
    <property type="match status" value="1"/>
</dbReference>
<feature type="compositionally biased region" description="Acidic residues" evidence="7">
    <location>
        <begin position="790"/>
        <end position="803"/>
    </location>
</feature>
<evidence type="ECO:0000256" key="7">
    <source>
        <dbReference type="SAM" id="MobiDB-lite"/>
    </source>
</evidence>
<accession>B3MMG7</accession>
<keyword evidence="4" id="KW-0966">Cell projection</keyword>
<evidence type="ECO:0000259" key="8">
    <source>
        <dbReference type="Pfam" id="PF14738"/>
    </source>
</evidence>
<protein>
    <recommendedName>
        <fullName evidence="6">Cilia- and flagella-associated protein 91</fullName>
    </recommendedName>
</protein>
<proteinExistence type="inferred from homology"/>
<keyword evidence="3" id="KW-0206">Cytoskeleton</keyword>
<sequence length="837" mass="98727">MRNRKQKMSNSVQEERKERIMRFIEENRIKESRLNDKSRASKKDAELASCLISTPTMDLRLTGGTIKPAGKIPRTDSECRFHAPGQSFLQKRSSNVAISVLELVNPQPLKQLKNKCDFFPKYEYPHPNKDQTTQTLYRESSAQTLPYLPEAFETEDLDQALELFTLPSILPGDGPPGAYEVDVFERANKRRALLMAMRSNIKLRQADARKLEFQKYKNLLEAFEWSEWIQREEYIQECQMLRLEIVIKMFDKREKEMHAASKRRIEQACERIEKRRQADLRKNEIEYQRGMRRITMQLTKTSRKWEKPETLHALGSRCSEFYAPIRRYGVDPVRRNFEPNAGRRAFDMRIDQLEKQVNMNQLKCPFRKLHDWAQPKQLTREYERNFCTDANLQSLYVFLKTLRKHGDLRIDAPQCLKEKVDWAKFADNRGDSTVSYDHPPPFFYGRGTLKPWDPRPSHKPKIPISNFDKNIEREIQNVNMEILVGAHEGKMIGNLMEFLFEESNRMEEQRRLHAFAILSQKKRWRREAIESGYRQKENDLRMLYEEMFQQSIYVNHEVTDLFIKDILRNDVAAIAANETSKTVTEMARQIDRDIERWLESFKLIQNPLTFVPLRLMLRDMVCPDLDAAVVKHENAMVAQYIVEEVIFDRVWQELEPFDVASTLTSDLIDRLIDNDLYLFSTDSESDSDHKPSWYEAQAIIRKLIRHSVPGKRWKEENERIVHDIYDDMLDDIFVQLLLQYHPPKHDSQVRINCQEYEEFIEEKTAEKIPIRTDLSTKRVNQSLFVTDLINEGDDDNMDDDQDDKTESLLSEKEDTNEDANNASSHTDLQVGWKCAIN</sequence>
<dbReference type="eggNOG" id="ENOG502QRFI">
    <property type="taxonomic scope" value="Eukaryota"/>
</dbReference>
<evidence type="ECO:0000313" key="9">
    <source>
        <dbReference type="EMBL" id="EDV30913.2"/>
    </source>
</evidence>
<dbReference type="OrthoDB" id="567787at2759"/>
<evidence type="ECO:0000256" key="4">
    <source>
        <dbReference type="ARBA" id="ARBA00023273"/>
    </source>
</evidence>
<name>B3MMG7_DROAN</name>
<evidence type="ECO:0000256" key="5">
    <source>
        <dbReference type="ARBA" id="ARBA00029468"/>
    </source>
</evidence>
<feature type="domain" description="CFAP91" evidence="8">
    <location>
        <begin position="133"/>
        <end position="293"/>
    </location>
</feature>
<evidence type="ECO:0000256" key="6">
    <source>
        <dbReference type="ARBA" id="ARBA00029555"/>
    </source>
</evidence>
<keyword evidence="2" id="KW-0963">Cytoplasm</keyword>
<evidence type="ECO:0000313" key="10">
    <source>
        <dbReference type="Proteomes" id="UP000007801"/>
    </source>
</evidence>
<evidence type="ECO:0000256" key="2">
    <source>
        <dbReference type="ARBA" id="ARBA00022490"/>
    </source>
</evidence>
<dbReference type="AlphaFoldDB" id="B3MMG7"/>
<dbReference type="InterPro" id="IPR026720">
    <property type="entry name" value="CFAP91"/>
</dbReference>
<feature type="compositionally biased region" description="Basic and acidic residues" evidence="7">
    <location>
        <begin position="804"/>
        <end position="813"/>
    </location>
</feature>
<gene>
    <name evidence="9" type="primary">Dana\GF15093</name>
    <name evidence="9" type="synonym">dana_GLEANR_15860</name>
    <name evidence="9" type="ORF">GF15093</name>
</gene>
<comment type="subcellular location">
    <subcellularLocation>
        <location evidence="1">Cytoplasm</location>
        <location evidence="1">Cytoskeleton</location>
        <location evidence="1">Cilium axoneme</location>
    </subcellularLocation>
</comment>
<dbReference type="GO" id="GO:0005930">
    <property type="term" value="C:axoneme"/>
    <property type="evidence" value="ECO:0007669"/>
    <property type="project" value="UniProtKB-SubCell"/>
</dbReference>
<dbReference type="GeneID" id="6497906"/>
<dbReference type="KEGG" id="dan:6497906"/>
<dbReference type="EMBL" id="CH902620">
    <property type="protein sequence ID" value="EDV30913.2"/>
    <property type="molecule type" value="Genomic_DNA"/>
</dbReference>